<dbReference type="Proteomes" id="UP000436911">
    <property type="component" value="Unassembled WGS sequence"/>
</dbReference>
<evidence type="ECO:0000313" key="2">
    <source>
        <dbReference type="Proteomes" id="UP000436911"/>
    </source>
</evidence>
<dbReference type="EMBL" id="QUSG01000003">
    <property type="protein sequence ID" value="KAA3529762.1"/>
    <property type="molecule type" value="Genomic_DNA"/>
</dbReference>
<evidence type="ECO:0000313" key="1">
    <source>
        <dbReference type="EMBL" id="KAA3529762.1"/>
    </source>
</evidence>
<sequence>MVPITGTPVHRAHAKMQRMYAACIATALKGELGKSARAAKTIMRWTGVSERTAKYWLAGAKAPSGWQLILLARNSDAIMQEFLRLSNRDLYKVSIELEAAEAALARAAAIVHALKGGTR</sequence>
<accession>A0A368NQ84</accession>
<protein>
    <submittedName>
        <fullName evidence="1">Uncharacterized protein</fullName>
    </submittedName>
</protein>
<organism evidence="1 2">
    <name type="scientific">Agrobacterium vitis</name>
    <name type="common">Rhizobium vitis</name>
    <dbReference type="NCBI Taxonomy" id="373"/>
    <lineage>
        <taxon>Bacteria</taxon>
        <taxon>Pseudomonadati</taxon>
        <taxon>Pseudomonadota</taxon>
        <taxon>Alphaproteobacteria</taxon>
        <taxon>Hyphomicrobiales</taxon>
        <taxon>Rhizobiaceae</taxon>
        <taxon>Rhizobium/Agrobacterium group</taxon>
        <taxon>Agrobacterium</taxon>
    </lineage>
</organism>
<reference evidence="1 2" key="1">
    <citation type="submission" date="2018-08" db="EMBL/GenBank/DDBJ databases">
        <title>Genome sequencing of Agrobacterium vitis strain ICMP 10754.</title>
        <authorList>
            <person name="Visnovsky S.B."/>
            <person name="Pitman A.R."/>
        </authorList>
    </citation>
    <scope>NUCLEOTIDE SEQUENCE [LARGE SCALE GENOMIC DNA]</scope>
    <source>
        <strain evidence="1 2">ICMP 10754</strain>
    </source>
</reference>
<comment type="caution">
    <text evidence="1">The sequence shown here is derived from an EMBL/GenBank/DDBJ whole genome shotgun (WGS) entry which is preliminary data.</text>
</comment>
<dbReference type="RefSeq" id="WP_060718563.1">
    <property type="nucleotide sequence ID" value="NZ_CP055265.1"/>
</dbReference>
<proteinExistence type="predicted"/>
<dbReference type="AlphaFoldDB" id="A0A368NQ84"/>
<dbReference type="OrthoDB" id="8611097at2"/>
<dbReference type="GeneID" id="60683874"/>
<name>A0A368NQ84_AGRVI</name>
<gene>
    <name evidence="1" type="ORF">DXT89_08660</name>
</gene>